<evidence type="ECO:0000256" key="4">
    <source>
        <dbReference type="ARBA" id="ARBA00037670"/>
    </source>
</evidence>
<dbReference type="InterPro" id="IPR006224">
    <property type="entry name" value="PsdUridine_synth_RluA-like_CS"/>
</dbReference>
<gene>
    <name evidence="11" type="primary">truC</name>
    <name evidence="11" type="ORF">ACJHVH_05880</name>
</gene>
<evidence type="ECO:0000256" key="1">
    <source>
        <dbReference type="ARBA" id="ARBA00022694"/>
    </source>
</evidence>
<dbReference type="InterPro" id="IPR050188">
    <property type="entry name" value="RluA_PseudoU_synthase"/>
</dbReference>
<dbReference type="InterPro" id="IPR006145">
    <property type="entry name" value="PsdUridine_synth_RsuA/RluA"/>
</dbReference>
<protein>
    <recommendedName>
        <fullName evidence="6">tRNA pseudouridine synthase C</fullName>
        <ecNumber evidence="5">5.4.99.26</ecNumber>
    </recommendedName>
    <alternativeName>
        <fullName evidence="8">tRNA pseudouridine(65) synthase</fullName>
    </alternativeName>
    <alternativeName>
        <fullName evidence="9">tRNA pseudouridylate synthase C</fullName>
    </alternativeName>
    <alternativeName>
        <fullName evidence="7">tRNA-uridine isomerase C</fullName>
    </alternativeName>
</protein>
<keyword evidence="12" id="KW-1185">Reference proteome</keyword>
<evidence type="ECO:0000313" key="12">
    <source>
        <dbReference type="Proteomes" id="UP001624684"/>
    </source>
</evidence>
<dbReference type="Pfam" id="PF00849">
    <property type="entry name" value="PseudoU_synth_2"/>
    <property type="match status" value="1"/>
</dbReference>
<dbReference type="NCBIfam" id="NF008321">
    <property type="entry name" value="PRK11112.1"/>
    <property type="match status" value="1"/>
</dbReference>
<evidence type="ECO:0000313" key="11">
    <source>
        <dbReference type="EMBL" id="MFL1732522.1"/>
    </source>
</evidence>
<dbReference type="Proteomes" id="UP001624684">
    <property type="component" value="Unassembled WGS sequence"/>
</dbReference>
<dbReference type="SUPFAM" id="SSF55120">
    <property type="entry name" value="Pseudouridine synthase"/>
    <property type="match status" value="1"/>
</dbReference>
<evidence type="ECO:0000259" key="10">
    <source>
        <dbReference type="Pfam" id="PF00849"/>
    </source>
</evidence>
<evidence type="ECO:0000256" key="8">
    <source>
        <dbReference type="ARBA" id="ARBA00041975"/>
    </source>
</evidence>
<evidence type="ECO:0000256" key="6">
    <source>
        <dbReference type="ARBA" id="ARBA00040675"/>
    </source>
</evidence>
<comment type="function">
    <text evidence="4">Responsible for synthesis of pseudouridine from uracil-65 in transfer RNAs.</text>
</comment>
<dbReference type="Gene3D" id="3.30.2350.10">
    <property type="entry name" value="Pseudouridine synthase"/>
    <property type="match status" value="1"/>
</dbReference>
<keyword evidence="1" id="KW-0819">tRNA processing</keyword>
<evidence type="ECO:0000256" key="2">
    <source>
        <dbReference type="ARBA" id="ARBA00023235"/>
    </source>
</evidence>
<dbReference type="EC" id="5.4.99.26" evidence="5"/>
<proteinExistence type="predicted"/>
<dbReference type="EMBL" id="JBJJXE010000007">
    <property type="protein sequence ID" value="MFL1732522.1"/>
    <property type="molecule type" value="Genomic_DNA"/>
</dbReference>
<reference evidence="11 12" key="1">
    <citation type="submission" date="2024-11" db="EMBL/GenBank/DDBJ databases">
        <title>First Report of Moraxella oculi in Brazil in an Infectious Bovine Keratoconjunctivitis Outbreak.</title>
        <authorList>
            <person name="Carvalho C.V."/>
            <person name="Domingues R."/>
            <person name="Coutinho C."/>
            <person name="Honorio N.T.B.S."/>
            <person name="Faza D.R.L.R."/>
            <person name="Carvalho W.A."/>
            <person name="Machado A.B.F."/>
            <person name="Martins M.F."/>
            <person name="Gaspar E.B."/>
        </authorList>
    </citation>
    <scope>NUCLEOTIDE SEQUENCE [LARGE SCALE GENOMIC DNA]</scope>
    <source>
        <strain evidence="11 12">2117LE</strain>
    </source>
</reference>
<accession>A0ABW8UAM3</accession>
<sequence length="247" mass="28081">MTSVLRIIYEDDDLIVVNKPAKMLVHRSWLDKRETVFVMTLLRDMLGMYVYPVHRLDRPTSGALLFAKSSEVARALSVQFENHVVEKSYLAVVRGHLLGDGRIEYPLKVRLDDIADKFAQVDKEPQIAITEYQNLATCELPIISTARYATSRYSLMRLMPITGRKHQLRRHMTHLFHPIVGDTTHGDTAQNRAVFEFSGVSRLLLHAHTLAFNDMSGKKVTTVASLDDEFVKVMADFGWGEYCSAVL</sequence>
<keyword evidence="2 11" id="KW-0413">Isomerase</keyword>
<feature type="domain" description="Pseudouridine synthase RsuA/RluA-like" evidence="10">
    <location>
        <begin position="13"/>
        <end position="174"/>
    </location>
</feature>
<dbReference type="GO" id="GO:0160149">
    <property type="term" value="F:tRNA pseudouridine(65) synthase activity"/>
    <property type="evidence" value="ECO:0007669"/>
    <property type="project" value="UniProtKB-EC"/>
</dbReference>
<dbReference type="InterPro" id="IPR020103">
    <property type="entry name" value="PsdUridine_synth_cat_dom_sf"/>
</dbReference>
<dbReference type="PANTHER" id="PTHR21600:SF56">
    <property type="entry name" value="TRNA PSEUDOURIDINE SYNTHASE C"/>
    <property type="match status" value="1"/>
</dbReference>
<evidence type="ECO:0000256" key="5">
    <source>
        <dbReference type="ARBA" id="ARBA00038943"/>
    </source>
</evidence>
<dbReference type="PANTHER" id="PTHR21600">
    <property type="entry name" value="MITOCHONDRIAL RNA PSEUDOURIDINE SYNTHASE"/>
    <property type="match status" value="1"/>
</dbReference>
<evidence type="ECO:0000256" key="9">
    <source>
        <dbReference type="ARBA" id="ARBA00043049"/>
    </source>
</evidence>
<name>A0ABW8UAM3_9GAMM</name>
<comment type="catalytic activity">
    <reaction evidence="3">
        <text>uridine(65) in tRNA = pseudouridine(65) in tRNA</text>
        <dbReference type="Rhea" id="RHEA:42536"/>
        <dbReference type="Rhea" id="RHEA-COMP:10103"/>
        <dbReference type="Rhea" id="RHEA-COMP:10104"/>
        <dbReference type="ChEBI" id="CHEBI:65314"/>
        <dbReference type="ChEBI" id="CHEBI:65315"/>
        <dbReference type="EC" id="5.4.99.26"/>
    </reaction>
</comment>
<comment type="caution">
    <text evidence="11">The sequence shown here is derived from an EMBL/GenBank/DDBJ whole genome shotgun (WGS) entry which is preliminary data.</text>
</comment>
<evidence type="ECO:0000256" key="3">
    <source>
        <dbReference type="ARBA" id="ARBA00036607"/>
    </source>
</evidence>
<evidence type="ECO:0000256" key="7">
    <source>
        <dbReference type="ARBA" id="ARBA00041803"/>
    </source>
</evidence>
<dbReference type="RefSeq" id="WP_407069111.1">
    <property type="nucleotide sequence ID" value="NZ_JBJJXE010000007.1"/>
</dbReference>
<dbReference type="PROSITE" id="PS01129">
    <property type="entry name" value="PSI_RLU"/>
    <property type="match status" value="1"/>
</dbReference>
<organism evidence="11 12">
    <name type="scientific">Moraxella oculi</name>
    <dbReference type="NCBI Taxonomy" id="2940516"/>
    <lineage>
        <taxon>Bacteria</taxon>
        <taxon>Pseudomonadati</taxon>
        <taxon>Pseudomonadota</taxon>
        <taxon>Gammaproteobacteria</taxon>
        <taxon>Moraxellales</taxon>
        <taxon>Moraxellaceae</taxon>
        <taxon>Moraxella</taxon>
    </lineage>
</organism>